<name>M4BDE3_HYAAE</name>
<dbReference type="EnsemblProtists" id="HpaT804310">
    <property type="protein sequence ID" value="HpaP804310"/>
    <property type="gene ID" value="HpaG804310"/>
</dbReference>
<protein>
    <submittedName>
        <fullName evidence="2">Uncharacterized protein</fullName>
    </submittedName>
</protein>
<evidence type="ECO:0000256" key="1">
    <source>
        <dbReference type="SAM" id="MobiDB-lite"/>
    </source>
</evidence>
<evidence type="ECO:0000313" key="3">
    <source>
        <dbReference type="Proteomes" id="UP000011713"/>
    </source>
</evidence>
<feature type="compositionally biased region" description="Basic and acidic residues" evidence="1">
    <location>
        <begin position="132"/>
        <end position="149"/>
    </location>
</feature>
<feature type="region of interest" description="Disordered" evidence="1">
    <location>
        <begin position="121"/>
        <end position="190"/>
    </location>
</feature>
<dbReference type="HOGENOM" id="CLU_1430555_0_0_1"/>
<proteinExistence type="predicted"/>
<dbReference type="Proteomes" id="UP000011713">
    <property type="component" value="Unassembled WGS sequence"/>
</dbReference>
<sequence length="190" mass="21374">MFEELLLGEDGYNLLAHAEFQIWSKFVNRFNEANTQKSASVFEILTENLGDKNLAKILVAAFEDSSTERLATNYLPGCSRIGIVETNRQTLKLPKSGEIDPENPMRKIYYDFLAHAAYLKPRRKDSASTPSKKAEGIEERPVADTKGKDATMVPEISAANTVEEDTVEILNKSKRKERGNTQRVHKKGKN</sequence>
<dbReference type="AlphaFoldDB" id="M4BDE3"/>
<keyword evidence="3" id="KW-1185">Reference proteome</keyword>
<accession>M4BDE3</accession>
<reference evidence="3" key="1">
    <citation type="journal article" date="2010" name="Science">
        <title>Signatures of adaptation to obligate biotrophy in the Hyaloperonospora arabidopsidis genome.</title>
        <authorList>
            <person name="Baxter L."/>
            <person name="Tripathy S."/>
            <person name="Ishaque N."/>
            <person name="Boot N."/>
            <person name="Cabral A."/>
            <person name="Kemen E."/>
            <person name="Thines M."/>
            <person name="Ah-Fong A."/>
            <person name="Anderson R."/>
            <person name="Badejoko W."/>
            <person name="Bittner-Eddy P."/>
            <person name="Boore J.L."/>
            <person name="Chibucos M.C."/>
            <person name="Coates M."/>
            <person name="Dehal P."/>
            <person name="Delehaunty K."/>
            <person name="Dong S."/>
            <person name="Downton P."/>
            <person name="Dumas B."/>
            <person name="Fabro G."/>
            <person name="Fronick C."/>
            <person name="Fuerstenberg S.I."/>
            <person name="Fulton L."/>
            <person name="Gaulin E."/>
            <person name="Govers F."/>
            <person name="Hughes L."/>
            <person name="Humphray S."/>
            <person name="Jiang R.H."/>
            <person name="Judelson H."/>
            <person name="Kamoun S."/>
            <person name="Kyung K."/>
            <person name="Meijer H."/>
            <person name="Minx P."/>
            <person name="Morris P."/>
            <person name="Nelson J."/>
            <person name="Phuntumart V."/>
            <person name="Qutob D."/>
            <person name="Rehmany A."/>
            <person name="Rougon-Cardoso A."/>
            <person name="Ryden P."/>
            <person name="Torto-Alalibo T."/>
            <person name="Studholme D."/>
            <person name="Wang Y."/>
            <person name="Win J."/>
            <person name="Wood J."/>
            <person name="Clifton S.W."/>
            <person name="Rogers J."/>
            <person name="Van den Ackerveken G."/>
            <person name="Jones J.D."/>
            <person name="McDowell J.M."/>
            <person name="Beynon J."/>
            <person name="Tyler B.M."/>
        </authorList>
    </citation>
    <scope>NUCLEOTIDE SEQUENCE [LARGE SCALE GENOMIC DNA]</scope>
    <source>
        <strain evidence="3">Emoy2</strain>
    </source>
</reference>
<dbReference type="EMBL" id="JH598152">
    <property type="status" value="NOT_ANNOTATED_CDS"/>
    <property type="molecule type" value="Genomic_DNA"/>
</dbReference>
<organism evidence="2 3">
    <name type="scientific">Hyaloperonospora arabidopsidis (strain Emoy2)</name>
    <name type="common">Downy mildew agent</name>
    <name type="synonym">Peronospora arabidopsidis</name>
    <dbReference type="NCBI Taxonomy" id="559515"/>
    <lineage>
        <taxon>Eukaryota</taxon>
        <taxon>Sar</taxon>
        <taxon>Stramenopiles</taxon>
        <taxon>Oomycota</taxon>
        <taxon>Peronosporomycetes</taxon>
        <taxon>Peronosporales</taxon>
        <taxon>Peronosporaceae</taxon>
        <taxon>Hyaloperonospora</taxon>
    </lineage>
</organism>
<dbReference type="InParanoid" id="M4BDE3"/>
<feature type="compositionally biased region" description="Basic residues" evidence="1">
    <location>
        <begin position="172"/>
        <end position="190"/>
    </location>
</feature>
<reference evidence="2" key="2">
    <citation type="submission" date="2015-06" db="UniProtKB">
        <authorList>
            <consortium name="EnsemblProtists"/>
        </authorList>
    </citation>
    <scope>IDENTIFICATION</scope>
    <source>
        <strain evidence="2">Emoy2</strain>
    </source>
</reference>
<dbReference type="VEuPathDB" id="FungiDB:HpaG804310"/>
<evidence type="ECO:0000313" key="2">
    <source>
        <dbReference type="EnsemblProtists" id="HpaP804310"/>
    </source>
</evidence>